<gene>
    <name evidence="3" type="primary">LOC106814138</name>
</gene>
<dbReference type="CDD" id="cd23519">
    <property type="entry name" value="Abraxas-like_domain"/>
    <property type="match status" value="1"/>
</dbReference>
<evidence type="ECO:0000313" key="2">
    <source>
        <dbReference type="Proteomes" id="UP000695022"/>
    </source>
</evidence>
<evidence type="ECO:0000313" key="3">
    <source>
        <dbReference type="RefSeq" id="XP_014673913.1"/>
    </source>
</evidence>
<organism evidence="2 3">
    <name type="scientific">Priapulus caudatus</name>
    <name type="common">Priapulid worm</name>
    <dbReference type="NCBI Taxonomy" id="37621"/>
    <lineage>
        <taxon>Eukaryota</taxon>
        <taxon>Metazoa</taxon>
        <taxon>Ecdysozoa</taxon>
        <taxon>Scalidophora</taxon>
        <taxon>Priapulida</taxon>
        <taxon>Priapulimorpha</taxon>
        <taxon>Priapulimorphida</taxon>
        <taxon>Priapulidae</taxon>
        <taxon>Priapulus</taxon>
    </lineage>
</organism>
<dbReference type="PRINTS" id="PR02051">
    <property type="entry name" value="PROTEINF175"/>
</dbReference>
<name>A0ABM1ENZ2_PRICU</name>
<sequence>MGRNNMSVNTSGTLLASLFYEQFKCLGHQEGFLLGEVNSCFTDTPQDGDCNIRKEEKIINVQSFLPCQRIGSFYDARGHILKNELGTLLKDCFKSVVGWYRFRRNSSMCVSLRERVIHADLLDLLPDVQPKTFVYALLTASTSSNHATHSADNSFMIYNGRSFSNLPVKVTNLGDTCHSDYVTKSSNPLNVKNSIYNQIVESACRRNVLETDEAAALPGVHAVRDINTSLLSQLEFLSREVIEREASIGMLHGQITELEHKISEREHERAGLLPPASPSMVVPEIDMLIDLSDEASFWEAPPPSESASVISSSNQQDLMTLDNPLTMVTDASDVPKTESLVPTRASTRVLSTQDCTERTRTDPFLHLSDIAKTRVEDIPSKPIGADQPQSRQKFGDAARRTDRAGAMTSVNKDSHQQAKAVADNSCGASSPTF</sequence>
<evidence type="ECO:0000256" key="1">
    <source>
        <dbReference type="SAM" id="MobiDB-lite"/>
    </source>
</evidence>
<dbReference type="InterPro" id="IPR023238">
    <property type="entry name" value="FAM175"/>
</dbReference>
<proteinExistence type="predicted"/>
<dbReference type="RefSeq" id="XP_014673913.1">
    <property type="nucleotide sequence ID" value="XM_014818427.1"/>
</dbReference>
<dbReference type="Pfam" id="PF21125">
    <property type="entry name" value="MPN_2A_DUB_like"/>
    <property type="match status" value="1"/>
</dbReference>
<dbReference type="PANTHER" id="PTHR31728:SF5">
    <property type="entry name" value="OS07G0540200 PROTEIN"/>
    <property type="match status" value="1"/>
</dbReference>
<feature type="compositionally biased region" description="Basic and acidic residues" evidence="1">
    <location>
        <begin position="393"/>
        <end position="403"/>
    </location>
</feature>
<dbReference type="GeneID" id="106814138"/>
<accession>A0ABM1ENZ2</accession>
<reference evidence="3" key="1">
    <citation type="submission" date="2025-08" db="UniProtKB">
        <authorList>
            <consortium name="RefSeq"/>
        </authorList>
    </citation>
    <scope>IDENTIFICATION</scope>
</reference>
<dbReference type="Proteomes" id="UP000695022">
    <property type="component" value="Unplaced"/>
</dbReference>
<protein>
    <submittedName>
        <fullName evidence="3">BRISC complex subunit Abro1-like</fullName>
    </submittedName>
</protein>
<feature type="region of interest" description="Disordered" evidence="1">
    <location>
        <begin position="376"/>
        <end position="433"/>
    </location>
</feature>
<keyword evidence="2" id="KW-1185">Reference proteome</keyword>
<dbReference type="PANTHER" id="PTHR31728">
    <property type="entry name" value="ABRAXAS FAMILY MEMBER"/>
    <property type="match status" value="1"/>
</dbReference>